<organism evidence="4 5">
    <name type="scientific">Microbacterium stercoris</name>
    <dbReference type="NCBI Taxonomy" id="2820289"/>
    <lineage>
        <taxon>Bacteria</taxon>
        <taxon>Bacillati</taxon>
        <taxon>Actinomycetota</taxon>
        <taxon>Actinomycetes</taxon>
        <taxon>Micrococcales</taxon>
        <taxon>Microbacteriaceae</taxon>
        <taxon>Microbacterium</taxon>
    </lineage>
</organism>
<dbReference type="InterPro" id="IPR042003">
    <property type="entry name" value="Sortase_E"/>
</dbReference>
<dbReference type="AlphaFoldDB" id="A0A939QNH9"/>
<name>A0A939QNH9_9MICO</name>
<keyword evidence="5" id="KW-1185">Reference proteome</keyword>
<dbReference type="InterPro" id="IPR053465">
    <property type="entry name" value="Sortase_Class_E"/>
</dbReference>
<keyword evidence="3" id="KW-1133">Transmembrane helix</keyword>
<comment type="caution">
    <text evidence="4">The sequence shown here is derived from an EMBL/GenBank/DDBJ whole genome shotgun (WGS) entry which is preliminary data.</text>
</comment>
<dbReference type="GO" id="GO:0016787">
    <property type="term" value="F:hydrolase activity"/>
    <property type="evidence" value="ECO:0007669"/>
    <property type="project" value="UniProtKB-KW"/>
</dbReference>
<gene>
    <name evidence="4" type="ORF">J5V96_00445</name>
</gene>
<sequence>MTTVGELRGARRRPRPRSRATFASVLGEILLTFGVVILLYVVWQIWIGDLIYGQTSRAEAQELSAQWAQSAPVAPAPEPIADPETQAVTYEPAAVPRDEDGVPWAIMRVPRWGSDYEIKIAGGVSKPRTLDRTWIGHYLDTQMPGEVGNFGLAAHRTTFGAPFARLPELRVGDPLVIETEAGWYVYRFRNLEYVRPDAYDVLADVPQAPEVAPGERYITLTSCSPKFSMTERIVGYGVFDSFLPRATGETPAALTEGLI</sequence>
<dbReference type="InterPro" id="IPR023365">
    <property type="entry name" value="Sortase_dom-sf"/>
</dbReference>
<dbReference type="NCBIfam" id="NF033747">
    <property type="entry name" value="class_E_sortase"/>
    <property type="match status" value="1"/>
</dbReference>
<reference evidence="4" key="1">
    <citation type="submission" date="2021-03" db="EMBL/GenBank/DDBJ databases">
        <title>Microbacterium sp. nov., a novel actinobacterium isolated from cow dung.</title>
        <authorList>
            <person name="Zhang L."/>
        </authorList>
    </citation>
    <scope>NUCLEOTIDE SEQUENCE</scope>
    <source>
        <strain evidence="4">NEAU-LLB</strain>
    </source>
</reference>
<evidence type="ECO:0000313" key="4">
    <source>
        <dbReference type="EMBL" id="MBO3661973.1"/>
    </source>
</evidence>
<dbReference type="InterPro" id="IPR005754">
    <property type="entry name" value="Sortase"/>
</dbReference>
<feature type="active site" description="Proton donor/acceptor" evidence="2">
    <location>
        <position position="155"/>
    </location>
</feature>
<evidence type="ECO:0000256" key="2">
    <source>
        <dbReference type="PIRSR" id="PIRSR605754-1"/>
    </source>
</evidence>
<dbReference type="EMBL" id="JAGFOA010000001">
    <property type="protein sequence ID" value="MBO3661973.1"/>
    <property type="molecule type" value="Genomic_DNA"/>
</dbReference>
<dbReference type="RefSeq" id="WP_208499321.1">
    <property type="nucleotide sequence ID" value="NZ_JAGFOA010000001.1"/>
</dbReference>
<keyword evidence="3" id="KW-0472">Membrane</keyword>
<evidence type="ECO:0000256" key="1">
    <source>
        <dbReference type="ARBA" id="ARBA00022801"/>
    </source>
</evidence>
<evidence type="ECO:0000256" key="3">
    <source>
        <dbReference type="SAM" id="Phobius"/>
    </source>
</evidence>
<protein>
    <submittedName>
        <fullName evidence="4">Class E sortase</fullName>
    </submittedName>
</protein>
<dbReference type="SUPFAM" id="SSF63817">
    <property type="entry name" value="Sortase"/>
    <property type="match status" value="1"/>
</dbReference>
<accession>A0A939QNH9</accession>
<dbReference type="Proteomes" id="UP000680132">
    <property type="component" value="Unassembled WGS sequence"/>
</dbReference>
<keyword evidence="1" id="KW-0378">Hydrolase</keyword>
<proteinExistence type="predicted"/>
<dbReference type="Pfam" id="PF04203">
    <property type="entry name" value="Sortase"/>
    <property type="match status" value="1"/>
</dbReference>
<feature type="transmembrane region" description="Helical" evidence="3">
    <location>
        <begin position="21"/>
        <end position="46"/>
    </location>
</feature>
<feature type="active site" description="Acyl-thioester intermediate" evidence="2">
    <location>
        <position position="223"/>
    </location>
</feature>
<dbReference type="CDD" id="cd05830">
    <property type="entry name" value="Sortase_E"/>
    <property type="match status" value="1"/>
</dbReference>
<evidence type="ECO:0000313" key="5">
    <source>
        <dbReference type="Proteomes" id="UP000680132"/>
    </source>
</evidence>
<dbReference type="Gene3D" id="2.40.260.10">
    <property type="entry name" value="Sortase"/>
    <property type="match status" value="1"/>
</dbReference>
<keyword evidence="3" id="KW-0812">Transmembrane</keyword>